<dbReference type="AlphaFoldDB" id="A0AAD7PDL8"/>
<dbReference type="InterPro" id="IPR058922">
    <property type="entry name" value="WHD_DRP"/>
</dbReference>
<dbReference type="Gene3D" id="1.20.5.4130">
    <property type="match status" value="1"/>
</dbReference>
<evidence type="ECO:0000313" key="10">
    <source>
        <dbReference type="EMBL" id="KAJ7951686.1"/>
    </source>
</evidence>
<evidence type="ECO:0000256" key="3">
    <source>
        <dbReference type="ARBA" id="ARBA00022741"/>
    </source>
</evidence>
<dbReference type="Pfam" id="PF23559">
    <property type="entry name" value="WHD_DRP"/>
    <property type="match status" value="1"/>
</dbReference>
<feature type="domain" description="Disease resistance protein winged helix" evidence="8">
    <location>
        <begin position="442"/>
        <end position="513"/>
    </location>
</feature>
<feature type="domain" description="Disease resistance N-terminal" evidence="7">
    <location>
        <begin position="21"/>
        <end position="92"/>
    </location>
</feature>
<keyword evidence="3" id="KW-0547">Nucleotide-binding</keyword>
<dbReference type="InterPro" id="IPR032675">
    <property type="entry name" value="LRR_dom_sf"/>
</dbReference>
<dbReference type="SUPFAM" id="SSF52058">
    <property type="entry name" value="L domain-like"/>
    <property type="match status" value="1"/>
</dbReference>
<dbReference type="GO" id="GO:0051707">
    <property type="term" value="P:response to other organism"/>
    <property type="evidence" value="ECO:0007669"/>
    <property type="project" value="UniProtKB-ARBA"/>
</dbReference>
<evidence type="ECO:0000259" key="7">
    <source>
        <dbReference type="Pfam" id="PF18052"/>
    </source>
</evidence>
<reference evidence="10" key="1">
    <citation type="journal article" date="2023" name="Science">
        <title>Elucidation of the pathway for biosynthesis of saponin adjuvants from the soapbark tree.</title>
        <authorList>
            <person name="Reed J."/>
            <person name="Orme A."/>
            <person name="El-Demerdash A."/>
            <person name="Owen C."/>
            <person name="Martin L.B.B."/>
            <person name="Misra R.C."/>
            <person name="Kikuchi S."/>
            <person name="Rejzek M."/>
            <person name="Martin A.C."/>
            <person name="Harkess A."/>
            <person name="Leebens-Mack J."/>
            <person name="Louveau T."/>
            <person name="Stephenson M.J."/>
            <person name="Osbourn A."/>
        </authorList>
    </citation>
    <scope>NUCLEOTIDE SEQUENCE</scope>
    <source>
        <strain evidence="10">S10</strain>
    </source>
</reference>
<dbReference type="InterPro" id="IPR056789">
    <property type="entry name" value="LRR_R13L1-DRL21"/>
</dbReference>
<sequence>MAEALVSHSLEQLALVCKTQTEEQVQLVVYHVDKDIKKITNNLQTIKPVLHDAEKKQVTNEAIESWLERLKGASYDMEDVLDEWNTALMKLQIEGKVENAPHMVRSFIKFPCSCCYPFNVRWDIVKKLKVLRGILDGIVNERESYNLETIGQVSNSFRDKVVLEGQKSRICLMDDSLVFGREKEMYDLVRILLSKDRRDKAPHVTSLVGVGGIGKTTLAQCAFKDERVKAHFGNNRIWISVSDTFDEVKVAKAIIEGLNEGTCPNLNELENLLRYISHLIKTTRFLLVLDDVSPKGQDRLKPFMLALKNSVSGSRVLVTTRDKSVADVFGSVPTIHVSPLSEEHCWLMFREIAFAERNEHQRKELLQIGKEIVVRCKGLPLAAKILGGLIRFKTRKEEWQQILDNKIWELADAAGTELFPHLFLSYYNFPSEIRACFAYCSIFPKNYVMEKDTLIKLWMAQGYLGLGPYGEMVSRGEECFLTLAVSSFFQDFEMHHDGSIRSCKMHDEVHDFAQFLTKNECVTMEVIHGSELKTEATLSSSRNMNARHLTITIFSSGDGFLPEADTVFNFKATKSRTLLALLMSEKGRSTIDCGPPKLANLFLKFPCLRTLDLRGVLVLGIPSQVEKLIHLRYLDLSAQGNLTELPEALCSLCNLQTLKLNNCYNLKQLPKAIGKLINLMHLHMGTQHSILMPISIGRLICLRTLDQYTVSSIVLGENEGCSLKELENLNELQGQLTIRRLGDVRDLREAKIVQLKKKRLNGLHLSFDGNGGNEKQMFNDALLLNGLEPHPYIEALTITDYHGTRLAPNWMTPRLVLTKLKKLYLASCKNLESLPTLGTWPSLQELSIYSITKVKKVGVEFLGLNVEGNMRKLESPSLVLFPYLEKLHFQNMDDWEEWDDAGLIRWEDVNVILPRLSELEISNCPKLKGLPWYLWGSPIKQLNIVNCPILKEACQKEGEDWPKICFIPSVKIN</sequence>
<accession>A0AAD7PDL8</accession>
<keyword evidence="2" id="KW-0677">Repeat</keyword>
<dbReference type="InterPro" id="IPR002182">
    <property type="entry name" value="NB-ARC"/>
</dbReference>
<proteinExistence type="predicted"/>
<dbReference type="PANTHER" id="PTHR36766">
    <property type="entry name" value="PLANT BROAD-SPECTRUM MILDEW RESISTANCE PROTEIN RPW8"/>
    <property type="match status" value="1"/>
</dbReference>
<dbReference type="PANTHER" id="PTHR36766:SF40">
    <property type="entry name" value="DISEASE RESISTANCE PROTEIN RGA3"/>
    <property type="match status" value="1"/>
</dbReference>
<evidence type="ECO:0000256" key="1">
    <source>
        <dbReference type="ARBA" id="ARBA00022614"/>
    </source>
</evidence>
<name>A0AAD7PDL8_QUISA</name>
<keyword evidence="1" id="KW-0433">Leucine-rich repeat</keyword>
<organism evidence="10 11">
    <name type="scientific">Quillaja saponaria</name>
    <name type="common">Soap bark tree</name>
    <dbReference type="NCBI Taxonomy" id="32244"/>
    <lineage>
        <taxon>Eukaryota</taxon>
        <taxon>Viridiplantae</taxon>
        <taxon>Streptophyta</taxon>
        <taxon>Embryophyta</taxon>
        <taxon>Tracheophyta</taxon>
        <taxon>Spermatophyta</taxon>
        <taxon>Magnoliopsida</taxon>
        <taxon>eudicotyledons</taxon>
        <taxon>Gunneridae</taxon>
        <taxon>Pentapetalae</taxon>
        <taxon>rosids</taxon>
        <taxon>fabids</taxon>
        <taxon>Fabales</taxon>
        <taxon>Quillajaceae</taxon>
        <taxon>Quillaja</taxon>
    </lineage>
</organism>
<dbReference type="Pfam" id="PF25019">
    <property type="entry name" value="LRR_R13L1-DRL21"/>
    <property type="match status" value="1"/>
</dbReference>
<dbReference type="Gene3D" id="1.10.8.430">
    <property type="entry name" value="Helical domain of apoptotic protease-activating factors"/>
    <property type="match status" value="1"/>
</dbReference>
<dbReference type="PRINTS" id="PR00364">
    <property type="entry name" value="DISEASERSIST"/>
</dbReference>
<evidence type="ECO:0000256" key="5">
    <source>
        <dbReference type="ARBA" id="ARBA00022840"/>
    </source>
</evidence>
<dbReference type="GO" id="GO:0005524">
    <property type="term" value="F:ATP binding"/>
    <property type="evidence" value="ECO:0007669"/>
    <property type="project" value="UniProtKB-KW"/>
</dbReference>
<dbReference type="GO" id="GO:0006952">
    <property type="term" value="P:defense response"/>
    <property type="evidence" value="ECO:0007669"/>
    <property type="project" value="UniProtKB-KW"/>
</dbReference>
<dbReference type="Proteomes" id="UP001163823">
    <property type="component" value="Chromosome 11"/>
</dbReference>
<dbReference type="InterPro" id="IPR041118">
    <property type="entry name" value="Rx_N"/>
</dbReference>
<evidence type="ECO:0000313" key="11">
    <source>
        <dbReference type="Proteomes" id="UP001163823"/>
    </source>
</evidence>
<feature type="domain" description="R13L1/DRL21-like LRR repeat region" evidence="9">
    <location>
        <begin position="723"/>
        <end position="850"/>
    </location>
</feature>
<dbReference type="InterPro" id="IPR027417">
    <property type="entry name" value="P-loop_NTPase"/>
</dbReference>
<dbReference type="Pfam" id="PF18052">
    <property type="entry name" value="Rx_N"/>
    <property type="match status" value="1"/>
</dbReference>
<keyword evidence="11" id="KW-1185">Reference proteome</keyword>
<comment type="caution">
    <text evidence="10">The sequence shown here is derived from an EMBL/GenBank/DDBJ whole genome shotgun (WGS) entry which is preliminary data.</text>
</comment>
<dbReference type="Gene3D" id="3.80.10.10">
    <property type="entry name" value="Ribonuclease Inhibitor"/>
    <property type="match status" value="1"/>
</dbReference>
<evidence type="ECO:0000256" key="2">
    <source>
        <dbReference type="ARBA" id="ARBA00022737"/>
    </source>
</evidence>
<protein>
    <submittedName>
        <fullName evidence="10">Disease resistance protein</fullName>
    </submittedName>
</protein>
<dbReference type="InterPro" id="IPR042197">
    <property type="entry name" value="Apaf_helical"/>
</dbReference>
<dbReference type="Pfam" id="PF00931">
    <property type="entry name" value="NB-ARC"/>
    <property type="match status" value="1"/>
</dbReference>
<dbReference type="Gene3D" id="1.10.10.10">
    <property type="entry name" value="Winged helix-like DNA-binding domain superfamily/Winged helix DNA-binding domain"/>
    <property type="match status" value="1"/>
</dbReference>
<dbReference type="Gene3D" id="3.40.50.300">
    <property type="entry name" value="P-loop containing nucleotide triphosphate hydrolases"/>
    <property type="match status" value="1"/>
</dbReference>
<evidence type="ECO:0000256" key="4">
    <source>
        <dbReference type="ARBA" id="ARBA00022821"/>
    </source>
</evidence>
<evidence type="ECO:0000259" key="6">
    <source>
        <dbReference type="Pfam" id="PF00931"/>
    </source>
</evidence>
<evidence type="ECO:0000259" key="8">
    <source>
        <dbReference type="Pfam" id="PF23559"/>
    </source>
</evidence>
<keyword evidence="5" id="KW-0067">ATP-binding</keyword>
<evidence type="ECO:0000259" key="9">
    <source>
        <dbReference type="Pfam" id="PF25019"/>
    </source>
</evidence>
<dbReference type="GO" id="GO:0043531">
    <property type="term" value="F:ADP binding"/>
    <property type="evidence" value="ECO:0007669"/>
    <property type="project" value="InterPro"/>
</dbReference>
<dbReference type="EMBL" id="JARAOO010000011">
    <property type="protein sequence ID" value="KAJ7951686.1"/>
    <property type="molecule type" value="Genomic_DNA"/>
</dbReference>
<gene>
    <name evidence="10" type="ORF">O6P43_027695</name>
</gene>
<feature type="domain" description="NB-ARC" evidence="6">
    <location>
        <begin position="188"/>
        <end position="357"/>
    </location>
</feature>
<keyword evidence="4" id="KW-0611">Plant defense</keyword>
<dbReference type="InterPro" id="IPR036388">
    <property type="entry name" value="WH-like_DNA-bd_sf"/>
</dbReference>
<dbReference type="SUPFAM" id="SSF52540">
    <property type="entry name" value="P-loop containing nucleoside triphosphate hydrolases"/>
    <property type="match status" value="1"/>
</dbReference>